<name>A0A1V4SX33_9CLOT</name>
<accession>A0A1V4SX33</accession>
<dbReference type="EMBL" id="LTAY01000026">
    <property type="protein sequence ID" value="OPX49087.1"/>
    <property type="molecule type" value="Genomic_DNA"/>
</dbReference>
<gene>
    <name evidence="1" type="ORF">CLTHE_08410</name>
</gene>
<comment type="caution">
    <text evidence="1">The sequence shown here is derived from an EMBL/GenBank/DDBJ whole genome shotgun (WGS) entry which is preliminary data.</text>
</comment>
<protein>
    <submittedName>
        <fullName evidence="1">Uncharacterized protein</fullName>
    </submittedName>
</protein>
<dbReference type="Proteomes" id="UP000191448">
    <property type="component" value="Unassembled WGS sequence"/>
</dbReference>
<dbReference type="AlphaFoldDB" id="A0A1V4SX33"/>
<proteinExistence type="predicted"/>
<organism evidence="1 2">
    <name type="scientific">Clostridium thermobutyricum DSM 4928</name>
    <dbReference type="NCBI Taxonomy" id="1121339"/>
    <lineage>
        <taxon>Bacteria</taxon>
        <taxon>Bacillati</taxon>
        <taxon>Bacillota</taxon>
        <taxon>Clostridia</taxon>
        <taxon>Eubacteriales</taxon>
        <taxon>Clostridiaceae</taxon>
        <taxon>Clostridium</taxon>
    </lineage>
</organism>
<evidence type="ECO:0000313" key="1">
    <source>
        <dbReference type="EMBL" id="OPX49087.1"/>
    </source>
</evidence>
<sequence length="138" mass="16286">MKDRIIRLTIESVHVFRNKKMAIKIPAGEILIRESELNLDTMWRLFTKSLSFTLPLDKLMEIENKIKAFRVVFNKREDAAFATISNIQEDKTNRPIMKSIKEYRDLDKRLQDLKDKGYEICGIYYAISVLMKEKNLIS</sequence>
<reference evidence="1 2" key="1">
    <citation type="submission" date="2016-02" db="EMBL/GenBank/DDBJ databases">
        <title>Genome sequence of Clostridium thermobutyricum DSM 4928.</title>
        <authorList>
            <person name="Poehlein A."/>
            <person name="Daniel R."/>
        </authorList>
    </citation>
    <scope>NUCLEOTIDE SEQUENCE [LARGE SCALE GENOMIC DNA]</scope>
    <source>
        <strain evidence="1 2">DSM 4928</strain>
    </source>
</reference>
<evidence type="ECO:0000313" key="2">
    <source>
        <dbReference type="Proteomes" id="UP000191448"/>
    </source>
</evidence>
<dbReference type="RefSeq" id="WP_080022137.1">
    <property type="nucleotide sequence ID" value="NZ_LTAY01000026.1"/>
</dbReference>